<accession>A0A238FA63</accession>
<protein>
    <submittedName>
        <fullName evidence="6">BQ2448_885 protein</fullName>
    </submittedName>
</protein>
<feature type="region of interest" description="Disordered" evidence="4">
    <location>
        <begin position="1"/>
        <end position="138"/>
    </location>
</feature>
<feature type="DNA-binding region" description="HMG box" evidence="3">
    <location>
        <begin position="220"/>
        <end position="289"/>
    </location>
</feature>
<dbReference type="GO" id="GO:0001228">
    <property type="term" value="F:DNA-binding transcription activator activity, RNA polymerase II-specific"/>
    <property type="evidence" value="ECO:0007669"/>
    <property type="project" value="TreeGrafter"/>
</dbReference>
<dbReference type="PANTHER" id="PTHR10270">
    <property type="entry name" value="SOX TRANSCRIPTION FACTOR"/>
    <property type="match status" value="1"/>
</dbReference>
<dbReference type="GO" id="GO:0030154">
    <property type="term" value="P:cell differentiation"/>
    <property type="evidence" value="ECO:0007669"/>
    <property type="project" value="TreeGrafter"/>
</dbReference>
<dbReference type="PANTHER" id="PTHR10270:SF161">
    <property type="entry name" value="SEX-DETERMINING REGION Y PROTEIN"/>
    <property type="match status" value="1"/>
</dbReference>
<dbReference type="GO" id="GO:0005634">
    <property type="term" value="C:nucleus"/>
    <property type="evidence" value="ECO:0007669"/>
    <property type="project" value="UniProtKB-UniRule"/>
</dbReference>
<dbReference type="SUPFAM" id="SSF47095">
    <property type="entry name" value="HMG-box"/>
    <property type="match status" value="1"/>
</dbReference>
<dbReference type="InterPro" id="IPR036910">
    <property type="entry name" value="HMG_box_dom_sf"/>
</dbReference>
<dbReference type="InterPro" id="IPR009071">
    <property type="entry name" value="HMG_box_dom"/>
</dbReference>
<dbReference type="OrthoDB" id="6247875at2759"/>
<feature type="compositionally biased region" description="Polar residues" evidence="4">
    <location>
        <begin position="77"/>
        <end position="96"/>
    </location>
</feature>
<dbReference type="EMBL" id="FMSP01000003">
    <property type="protein sequence ID" value="SCV68764.1"/>
    <property type="molecule type" value="Genomic_DNA"/>
</dbReference>
<dbReference type="PROSITE" id="PS50118">
    <property type="entry name" value="HMG_BOX_2"/>
    <property type="match status" value="1"/>
</dbReference>
<dbReference type="STRING" id="269621.A0A238FA63"/>
<dbReference type="Proteomes" id="UP000198372">
    <property type="component" value="Unassembled WGS sequence"/>
</dbReference>
<dbReference type="CDD" id="cd01389">
    <property type="entry name" value="HMG-box_ROX1-like"/>
    <property type="match status" value="1"/>
</dbReference>
<evidence type="ECO:0000259" key="5">
    <source>
        <dbReference type="PROSITE" id="PS50118"/>
    </source>
</evidence>
<dbReference type="Pfam" id="PF00505">
    <property type="entry name" value="HMG_box"/>
    <property type="match status" value="1"/>
</dbReference>
<keyword evidence="1 3" id="KW-0238">DNA-binding</keyword>
<dbReference type="SMART" id="SM00398">
    <property type="entry name" value="HMG"/>
    <property type="match status" value="1"/>
</dbReference>
<dbReference type="Gene3D" id="1.10.30.10">
    <property type="entry name" value="High mobility group box domain"/>
    <property type="match status" value="1"/>
</dbReference>
<feature type="region of interest" description="Disordered" evidence="4">
    <location>
        <begin position="151"/>
        <end position="170"/>
    </location>
</feature>
<name>A0A238FA63_9BASI</name>
<evidence type="ECO:0000256" key="4">
    <source>
        <dbReference type="SAM" id="MobiDB-lite"/>
    </source>
</evidence>
<sequence>MDQRSSSATANATAAASSAETTASGSDPACYPEAPQVFHYHPARLPQSDSAAEPTRPLPAHMHPSAMNPMDRDADSDLTNSSSTYPTGHLSSSANEQGQGQGQPPDVGVPRRRDSSAAAKLIPFCQHDGNHAHQDDPHASITASAWDDRYSCSSSATTQPRKLERTISCPTIEKREAKDVSTADPLSTGQRGWFLTTSRSDDTSGSEPRPDVNKSNTYTSKRPPNAWICYRTDRSKEMRAQGATPLPQAAISKLIASEWRAESVEVRQKYVKLAQEKAKAVLLAYPDYAYQPARKFKDLGTIARSGRRVSSSNCKERRSTAIQVPTPEVQGQPPSEATMVPMPERGLAPAQSTQPNTRWLMEEYNGLGGSRRSAAFEDDRGFGVSSQPSYSQWQYTGPPAEATPEDEKTYDYSPMYQVSENHHQRTWYVPASASHANLWEPPSGVATTSTRFFRTDPCQRPVPQANMTTSVSFARPPMYLPIHDHRSASYDPVPLSPTTLLAPQMMYAAGPAYNYHFWPDLNTQT</sequence>
<feature type="compositionally biased region" description="Low complexity" evidence="4">
    <location>
        <begin position="1"/>
        <end position="26"/>
    </location>
</feature>
<feature type="compositionally biased region" description="Polar residues" evidence="4">
    <location>
        <begin position="384"/>
        <end position="395"/>
    </location>
</feature>
<feature type="compositionally biased region" description="Polar residues" evidence="4">
    <location>
        <begin position="151"/>
        <end position="160"/>
    </location>
</feature>
<reference evidence="7" key="1">
    <citation type="submission" date="2016-09" db="EMBL/GenBank/DDBJ databases">
        <authorList>
            <person name="Jeantristanb JTB J.-T."/>
            <person name="Ricardo R."/>
        </authorList>
    </citation>
    <scope>NUCLEOTIDE SEQUENCE [LARGE SCALE GENOMIC DNA]</scope>
</reference>
<feature type="compositionally biased region" description="Basic and acidic residues" evidence="4">
    <location>
        <begin position="128"/>
        <end position="138"/>
    </location>
</feature>
<feature type="compositionally biased region" description="Polar residues" evidence="4">
    <location>
        <begin position="184"/>
        <end position="206"/>
    </location>
</feature>
<evidence type="ECO:0000313" key="6">
    <source>
        <dbReference type="EMBL" id="SCV68764.1"/>
    </source>
</evidence>
<feature type="region of interest" description="Disordered" evidence="4">
    <location>
        <begin position="176"/>
        <end position="220"/>
    </location>
</feature>
<dbReference type="AlphaFoldDB" id="A0A238FA63"/>
<gene>
    <name evidence="6" type="ORF">BQ2448_885</name>
</gene>
<evidence type="ECO:0000256" key="1">
    <source>
        <dbReference type="ARBA" id="ARBA00023125"/>
    </source>
</evidence>
<evidence type="ECO:0000313" key="7">
    <source>
        <dbReference type="Proteomes" id="UP000198372"/>
    </source>
</evidence>
<organism evidence="6 7">
    <name type="scientific">Microbotryum intermedium</name>
    <dbReference type="NCBI Taxonomy" id="269621"/>
    <lineage>
        <taxon>Eukaryota</taxon>
        <taxon>Fungi</taxon>
        <taxon>Dikarya</taxon>
        <taxon>Basidiomycota</taxon>
        <taxon>Pucciniomycotina</taxon>
        <taxon>Microbotryomycetes</taxon>
        <taxon>Microbotryales</taxon>
        <taxon>Microbotryaceae</taxon>
        <taxon>Microbotryum</taxon>
    </lineage>
</organism>
<dbReference type="InterPro" id="IPR050140">
    <property type="entry name" value="SRY-related_HMG-box_TF-like"/>
</dbReference>
<evidence type="ECO:0000256" key="2">
    <source>
        <dbReference type="ARBA" id="ARBA00023163"/>
    </source>
</evidence>
<keyword evidence="2" id="KW-0804">Transcription</keyword>
<proteinExistence type="predicted"/>
<keyword evidence="3" id="KW-0539">Nucleus</keyword>
<feature type="region of interest" description="Disordered" evidence="4">
    <location>
        <begin position="380"/>
        <end position="406"/>
    </location>
</feature>
<dbReference type="GO" id="GO:0000978">
    <property type="term" value="F:RNA polymerase II cis-regulatory region sequence-specific DNA binding"/>
    <property type="evidence" value="ECO:0007669"/>
    <property type="project" value="TreeGrafter"/>
</dbReference>
<evidence type="ECO:0000256" key="3">
    <source>
        <dbReference type="PROSITE-ProRule" id="PRU00267"/>
    </source>
</evidence>
<keyword evidence="7" id="KW-1185">Reference proteome</keyword>
<feature type="domain" description="HMG box" evidence="5">
    <location>
        <begin position="220"/>
        <end position="289"/>
    </location>
</feature>